<protein>
    <submittedName>
        <fullName evidence="8">DNA gyrase subunit A</fullName>
        <ecNumber evidence="8">5.99.1.3</ecNumber>
    </submittedName>
</protein>
<sequence>MIALVNGRPKLINLKEALVHYLEHQKTVVRRRTQYNLRKAKDRAHILEGLRIALDHIDEIIQRFVSQIQIKLQWKACNNASNFLKNKLKLF</sequence>
<evidence type="ECO:0000256" key="3">
    <source>
        <dbReference type="ARBA" id="ARBA00023029"/>
    </source>
</evidence>
<dbReference type="InterPro" id="IPR013760">
    <property type="entry name" value="Topo_IIA-like_dom_sf"/>
</dbReference>
<evidence type="ECO:0000256" key="6">
    <source>
        <dbReference type="PROSITE-ProRule" id="PRU01384"/>
    </source>
</evidence>
<evidence type="ECO:0000256" key="2">
    <source>
        <dbReference type="ARBA" id="ARBA00008263"/>
    </source>
</evidence>
<dbReference type="InterPro" id="IPR002205">
    <property type="entry name" value="Topo_IIA_dom_A"/>
</dbReference>
<dbReference type="Pfam" id="PF00521">
    <property type="entry name" value="DNA_topoisoIV"/>
    <property type="match status" value="1"/>
</dbReference>
<gene>
    <name evidence="8" type="primary">gyrA_3</name>
    <name evidence="8" type="ORF">NCTC5664_00945</name>
</gene>
<proteinExistence type="inferred from homology"/>
<organism evidence="8 9">
    <name type="scientific">Staphylococcus aureus</name>
    <dbReference type="NCBI Taxonomy" id="1280"/>
    <lineage>
        <taxon>Bacteria</taxon>
        <taxon>Bacillati</taxon>
        <taxon>Bacillota</taxon>
        <taxon>Bacilli</taxon>
        <taxon>Bacillales</taxon>
        <taxon>Staphylococcaceae</taxon>
        <taxon>Staphylococcus</taxon>
    </lineage>
</organism>
<comment type="caution">
    <text evidence="6">Lacks conserved residue(s) required for the propagation of feature annotation.</text>
</comment>
<keyword evidence="3" id="KW-0799">Topoisomerase</keyword>
<keyword evidence="5 8" id="KW-0413">Isomerase</keyword>
<accession>A0A380DNB5</accession>
<keyword evidence="4 6" id="KW-0238">DNA-binding</keyword>
<comment type="catalytic activity">
    <reaction evidence="1">
        <text>ATP-dependent breakage, passage and rejoining of double-stranded DNA.</text>
        <dbReference type="EC" id="5.6.2.2"/>
    </reaction>
</comment>
<evidence type="ECO:0000256" key="1">
    <source>
        <dbReference type="ARBA" id="ARBA00000185"/>
    </source>
</evidence>
<dbReference type="PROSITE" id="PS52040">
    <property type="entry name" value="TOPO_IIA"/>
    <property type="match status" value="1"/>
</dbReference>
<dbReference type="GO" id="GO:0006265">
    <property type="term" value="P:DNA topological change"/>
    <property type="evidence" value="ECO:0007669"/>
    <property type="project" value="InterPro"/>
</dbReference>
<evidence type="ECO:0000313" key="9">
    <source>
        <dbReference type="Proteomes" id="UP000254502"/>
    </source>
</evidence>
<dbReference type="PANTHER" id="PTHR43493">
    <property type="entry name" value="DNA GYRASE/TOPOISOMERASE SUBUNIT A"/>
    <property type="match status" value="1"/>
</dbReference>
<dbReference type="InterPro" id="IPR013757">
    <property type="entry name" value="Topo_IIA_A_a_sf"/>
</dbReference>
<evidence type="ECO:0000256" key="4">
    <source>
        <dbReference type="ARBA" id="ARBA00023125"/>
    </source>
</evidence>
<dbReference type="GO" id="GO:0005524">
    <property type="term" value="F:ATP binding"/>
    <property type="evidence" value="ECO:0007669"/>
    <property type="project" value="InterPro"/>
</dbReference>
<dbReference type="Gene3D" id="1.10.268.10">
    <property type="entry name" value="Topoisomerase, domain 3"/>
    <property type="match status" value="1"/>
</dbReference>
<dbReference type="GO" id="GO:0005737">
    <property type="term" value="C:cytoplasm"/>
    <property type="evidence" value="ECO:0007669"/>
    <property type="project" value="TreeGrafter"/>
</dbReference>
<comment type="similarity">
    <text evidence="2">Belongs to the type II topoisomerase GyrA/ParC subunit family.</text>
</comment>
<evidence type="ECO:0000256" key="5">
    <source>
        <dbReference type="ARBA" id="ARBA00023235"/>
    </source>
</evidence>
<dbReference type="Gene3D" id="3.90.199.10">
    <property type="entry name" value="Topoisomerase II, domain 5"/>
    <property type="match status" value="1"/>
</dbReference>
<name>A0A380DNB5_STAAU</name>
<dbReference type="InterPro" id="IPR013758">
    <property type="entry name" value="Topo_IIA_A/C_ab"/>
</dbReference>
<dbReference type="EMBL" id="UHAQ01000002">
    <property type="protein sequence ID" value="SUK39408.1"/>
    <property type="molecule type" value="Genomic_DNA"/>
</dbReference>
<feature type="domain" description="Topo IIA-type catalytic" evidence="7">
    <location>
        <begin position="1"/>
        <end position="91"/>
    </location>
</feature>
<reference evidence="8 9" key="1">
    <citation type="submission" date="2018-06" db="EMBL/GenBank/DDBJ databases">
        <authorList>
            <consortium name="Pathogen Informatics"/>
            <person name="Doyle S."/>
        </authorList>
    </citation>
    <scope>NUCLEOTIDE SEQUENCE [LARGE SCALE GENOMIC DNA]</scope>
    <source>
        <strain evidence="8 9">NCTC5664</strain>
    </source>
</reference>
<dbReference type="InterPro" id="IPR050220">
    <property type="entry name" value="Type_II_DNA_Topoisomerases"/>
</dbReference>
<dbReference type="SUPFAM" id="SSF56719">
    <property type="entry name" value="Type II DNA topoisomerase"/>
    <property type="match status" value="1"/>
</dbReference>
<dbReference type="PANTHER" id="PTHR43493:SF5">
    <property type="entry name" value="DNA GYRASE SUBUNIT A, CHLOROPLASTIC_MITOCHONDRIAL"/>
    <property type="match status" value="1"/>
</dbReference>
<evidence type="ECO:0000313" key="8">
    <source>
        <dbReference type="EMBL" id="SUK39408.1"/>
    </source>
</evidence>
<dbReference type="GO" id="GO:0009330">
    <property type="term" value="C:DNA topoisomerase type II (double strand cut, ATP-hydrolyzing) complex"/>
    <property type="evidence" value="ECO:0007669"/>
    <property type="project" value="TreeGrafter"/>
</dbReference>
<dbReference type="AlphaFoldDB" id="A0A380DNB5"/>
<dbReference type="GO" id="GO:0034335">
    <property type="term" value="F:DNA negative supercoiling activity"/>
    <property type="evidence" value="ECO:0007669"/>
    <property type="project" value="UniProtKB-ARBA"/>
</dbReference>
<evidence type="ECO:0000259" key="7">
    <source>
        <dbReference type="PROSITE" id="PS52040"/>
    </source>
</evidence>
<dbReference type="GO" id="GO:0003677">
    <property type="term" value="F:DNA binding"/>
    <property type="evidence" value="ECO:0007669"/>
    <property type="project" value="UniProtKB-UniRule"/>
</dbReference>
<dbReference type="Proteomes" id="UP000254502">
    <property type="component" value="Unassembled WGS sequence"/>
</dbReference>
<dbReference type="EC" id="5.99.1.3" evidence="8"/>